<dbReference type="PANTHER" id="PTHR48047:SF150">
    <property type="entry name" value="SOLANIDINE UDP-GLUCOSE GLUCOSYLTRANSFERASE 1"/>
    <property type="match status" value="1"/>
</dbReference>
<evidence type="ECO:0000313" key="4">
    <source>
        <dbReference type="Proteomes" id="UP000077755"/>
    </source>
</evidence>
<keyword evidence="4" id="KW-1185">Reference proteome</keyword>
<reference evidence="3" key="2">
    <citation type="submission" date="2022-03" db="EMBL/GenBank/DDBJ databases">
        <title>Draft title - Genomic analysis of global carrot germplasm unveils the trajectory of domestication and the origin of high carotenoid orange carrot.</title>
        <authorList>
            <person name="Iorizzo M."/>
            <person name="Ellison S."/>
            <person name="Senalik D."/>
            <person name="Macko-Podgorni A."/>
            <person name="Grzebelus D."/>
            <person name="Bostan H."/>
            <person name="Rolling W."/>
            <person name="Curaba J."/>
            <person name="Simon P."/>
        </authorList>
    </citation>
    <scope>NUCLEOTIDE SEQUENCE</scope>
    <source>
        <tissue evidence="3">Leaf</tissue>
    </source>
</reference>
<dbReference type="PANTHER" id="PTHR48047">
    <property type="entry name" value="GLYCOSYLTRANSFERASE"/>
    <property type="match status" value="1"/>
</dbReference>
<reference evidence="3" key="1">
    <citation type="journal article" date="2016" name="Nat. Genet.">
        <title>A high-quality carrot genome assembly provides new insights into carotenoid accumulation and asterid genome evolution.</title>
        <authorList>
            <person name="Iorizzo M."/>
            <person name="Ellison S."/>
            <person name="Senalik D."/>
            <person name="Zeng P."/>
            <person name="Satapoomin P."/>
            <person name="Huang J."/>
            <person name="Bowman M."/>
            <person name="Iovene M."/>
            <person name="Sanseverino W."/>
            <person name="Cavagnaro P."/>
            <person name="Yildiz M."/>
            <person name="Macko-Podgorni A."/>
            <person name="Moranska E."/>
            <person name="Grzebelus E."/>
            <person name="Grzebelus D."/>
            <person name="Ashrafi H."/>
            <person name="Zheng Z."/>
            <person name="Cheng S."/>
            <person name="Spooner D."/>
            <person name="Van Deynze A."/>
            <person name="Simon P."/>
        </authorList>
    </citation>
    <scope>NUCLEOTIDE SEQUENCE</scope>
    <source>
        <tissue evidence="3">Leaf</tissue>
    </source>
</reference>
<organism evidence="3 4">
    <name type="scientific">Daucus carota subsp. sativus</name>
    <name type="common">Carrot</name>
    <dbReference type="NCBI Taxonomy" id="79200"/>
    <lineage>
        <taxon>Eukaryota</taxon>
        <taxon>Viridiplantae</taxon>
        <taxon>Streptophyta</taxon>
        <taxon>Embryophyta</taxon>
        <taxon>Tracheophyta</taxon>
        <taxon>Spermatophyta</taxon>
        <taxon>Magnoliopsida</taxon>
        <taxon>eudicotyledons</taxon>
        <taxon>Gunneridae</taxon>
        <taxon>Pentapetalae</taxon>
        <taxon>asterids</taxon>
        <taxon>campanulids</taxon>
        <taxon>Apiales</taxon>
        <taxon>Apiaceae</taxon>
        <taxon>Apioideae</taxon>
        <taxon>Scandiceae</taxon>
        <taxon>Daucinae</taxon>
        <taxon>Daucus</taxon>
        <taxon>Daucus sect. Daucus</taxon>
    </lineage>
</organism>
<accession>A0AAF0X7H5</accession>
<dbReference type="GO" id="GO:0035251">
    <property type="term" value="F:UDP-glucosyltransferase activity"/>
    <property type="evidence" value="ECO:0007669"/>
    <property type="project" value="TreeGrafter"/>
</dbReference>
<evidence type="ECO:0000259" key="2">
    <source>
        <dbReference type="Pfam" id="PF26168"/>
    </source>
</evidence>
<dbReference type="InterPro" id="IPR058980">
    <property type="entry name" value="Glyco_transf_N"/>
</dbReference>
<gene>
    <name evidence="3" type="ORF">DCAR_0522225</name>
</gene>
<dbReference type="Pfam" id="PF26168">
    <property type="entry name" value="Glyco_transf_N"/>
    <property type="match status" value="1"/>
</dbReference>
<feature type="domain" description="Glycosyltransferase N-terminal" evidence="2">
    <location>
        <begin position="8"/>
        <end position="247"/>
    </location>
</feature>
<dbReference type="EMBL" id="CP093347">
    <property type="protein sequence ID" value="WOH02835.1"/>
    <property type="molecule type" value="Genomic_DNA"/>
</dbReference>
<comment type="similarity">
    <text evidence="1">Belongs to the UDP-glycosyltransferase family.</text>
</comment>
<dbReference type="Proteomes" id="UP000077755">
    <property type="component" value="Chromosome 5"/>
</dbReference>
<dbReference type="SUPFAM" id="SSF53756">
    <property type="entry name" value="UDP-Glycosyltransferase/glycogen phosphorylase"/>
    <property type="match status" value="1"/>
</dbReference>
<name>A0AAF0X7H5_DAUCS</name>
<proteinExistence type="inferred from homology"/>
<dbReference type="AlphaFoldDB" id="A0AAF0X7H5"/>
<evidence type="ECO:0000256" key="1">
    <source>
        <dbReference type="ARBA" id="ARBA00009995"/>
    </source>
</evidence>
<dbReference type="Gene3D" id="3.40.50.2000">
    <property type="entry name" value="Glycogen Phosphorylase B"/>
    <property type="match status" value="1"/>
</dbReference>
<evidence type="ECO:0000313" key="3">
    <source>
        <dbReference type="EMBL" id="WOH02835.1"/>
    </source>
</evidence>
<sequence length="293" mass="33404">MANIANHNIHVVFLPYLTSSHLIPLVDAALLFASRDGVKVSIVTTPCNAAMFQSSVDKSTNSGHQIAIYSVEFPSAQVNLPEGIESMSTATSIEQYLKVWKAIELIQKPMENLIRSLSPDCIFSDMFYPWTVDLALELNIPRLMFFASSFFYQCIRHNIKLRTDNLVKPGTETFSVPDLPHCIEMKKTQLPEYYMTRTQFGEYIKVIDKSQTQSYGTVHDTFFELEPAYVDLYKNTICQKSWHIGPLFHFSRRNEVQISGENISSNQDCLNWLDTQVLPPAHFVLAFLTARFA</sequence>
<protein>
    <recommendedName>
        <fullName evidence="2">Glycosyltransferase N-terminal domain-containing protein</fullName>
    </recommendedName>
</protein>